<evidence type="ECO:0000313" key="8">
    <source>
        <dbReference type="Proteomes" id="UP000285883"/>
    </source>
</evidence>
<name>A0A3R7JUY6_9STRA</name>
<keyword evidence="3" id="KW-0560">Oxidoreductase</keyword>
<dbReference type="InterPro" id="IPR002347">
    <property type="entry name" value="SDR_fam"/>
</dbReference>
<dbReference type="CDD" id="cd02933">
    <property type="entry name" value="OYE_like_FMN"/>
    <property type="match status" value="1"/>
</dbReference>
<comment type="cofactor">
    <cofactor evidence="1">
        <name>FMN</name>
        <dbReference type="ChEBI" id="CHEBI:58210"/>
    </cofactor>
</comment>
<evidence type="ECO:0000256" key="1">
    <source>
        <dbReference type="ARBA" id="ARBA00001917"/>
    </source>
</evidence>
<dbReference type="Pfam" id="PF00724">
    <property type="entry name" value="Oxidored_FMN"/>
    <property type="match status" value="1"/>
</dbReference>
<dbReference type="SUPFAM" id="SSF51395">
    <property type="entry name" value="FMN-linked oxidoreductases"/>
    <property type="match status" value="1"/>
</dbReference>
<dbReference type="Pfam" id="PF00106">
    <property type="entry name" value="adh_short"/>
    <property type="match status" value="1"/>
</dbReference>
<dbReference type="PRINTS" id="PR00081">
    <property type="entry name" value="GDHRDH"/>
</dbReference>
<comment type="similarity">
    <text evidence="2">Belongs to the NADH:flavin oxidoreductase/NADH oxidase family.</text>
</comment>
<dbReference type="AlphaFoldDB" id="A0A3R7JUY6"/>
<evidence type="ECO:0000256" key="3">
    <source>
        <dbReference type="ARBA" id="ARBA00023002"/>
    </source>
</evidence>
<sequence>MSGKTVLITGSNRGIGLAFTKHYATNGWKVIAAARDPQSATDLKELKLEKIVQIDTSDEASITAAAEQLKGRPIDLLINNAGIGGGGGIDQTTKAEMMKQFEVNAVGPFLMTRAFLPNLKLAVAQNGSATVGQVSSRMGSISDNGSGGMYGYRGSKTALNMVNSSLAHDLKDDKIIALALHPGYVVTRMTGHTGQTTTEDSVAGLTKIIAKATPEDSGNFFHFNGSNLSCLLLRFTVPVMAAVTADYKLFTPLKLGDDLELKNRIVFGPLSRGRANADRVPSEDNEIYYEQRAGAGLIISEATAISEQGYGWYHAAACYTDAHVEGWKRVTERVHKKGGKIFMQMWHMGRQGHTSFNPKGDLVSASALRLEGGHTRNANYEASPYETPRALETDEIAGVVESYRHGAELALKAGFDGVEIHSANGYLIDQFLQSSTNKRTDKYGGSFENRARFLMEIVDAVKTVVTSHRIGVRLAPNGAFAGMGSEDNYEMFKYTMEQLSEHKLGYLAILDGFGFGYTDKCRLTTAFDAKTAFKGIVMANNNYTRDTAEGVVRSGSADLVGFGRLYISNPDLAERFQNDWPVNPEAPREVYYNSALGGKGYNDFPFYQAKDELSN</sequence>
<dbReference type="FunFam" id="3.20.20.70:FF:000059">
    <property type="entry name" value="N-ethylmaleimide reductase, FMN-linked"/>
    <property type="match status" value="1"/>
</dbReference>
<dbReference type="PANTHER" id="PTHR22893:SF91">
    <property type="entry name" value="NADPH DEHYDROGENASE 2-RELATED"/>
    <property type="match status" value="1"/>
</dbReference>
<dbReference type="SUPFAM" id="SSF51735">
    <property type="entry name" value="NAD(P)-binding Rossmann-fold domains"/>
    <property type="match status" value="1"/>
</dbReference>
<gene>
    <name evidence="5" type="ORF">BBI17_009043</name>
    <name evidence="6" type="ORF">BBO99_00009041</name>
</gene>
<feature type="domain" description="NADH:flavin oxidoreductase/NADH oxidase N-terminal" evidence="4">
    <location>
        <begin position="248"/>
        <end position="580"/>
    </location>
</feature>
<dbReference type="PANTHER" id="PTHR22893">
    <property type="entry name" value="NADH OXIDOREDUCTASE-RELATED"/>
    <property type="match status" value="1"/>
</dbReference>
<accession>A0A3R7JUY6</accession>
<organism evidence="6 7">
    <name type="scientific">Phytophthora kernoviae</name>
    <dbReference type="NCBI Taxonomy" id="325452"/>
    <lineage>
        <taxon>Eukaryota</taxon>
        <taxon>Sar</taxon>
        <taxon>Stramenopiles</taxon>
        <taxon>Oomycota</taxon>
        <taxon>Peronosporomycetes</taxon>
        <taxon>Peronosporales</taxon>
        <taxon>Peronosporaceae</taxon>
        <taxon>Phytophthora</taxon>
    </lineage>
</organism>
<dbReference type="InterPro" id="IPR036291">
    <property type="entry name" value="NAD(P)-bd_dom_sf"/>
</dbReference>
<evidence type="ECO:0000313" key="7">
    <source>
        <dbReference type="Proteomes" id="UP000285624"/>
    </source>
</evidence>
<evidence type="ECO:0000313" key="5">
    <source>
        <dbReference type="EMBL" id="RLN02604.1"/>
    </source>
</evidence>
<dbReference type="InterPro" id="IPR013785">
    <property type="entry name" value="Aldolase_TIM"/>
</dbReference>
<evidence type="ECO:0000259" key="4">
    <source>
        <dbReference type="Pfam" id="PF00724"/>
    </source>
</evidence>
<protein>
    <recommendedName>
        <fullName evidence="4">NADH:flavin oxidoreductase/NADH oxidase N-terminal domain-containing protein</fullName>
    </recommendedName>
</protein>
<dbReference type="InterPro" id="IPR001155">
    <property type="entry name" value="OxRdtase_FMN_N"/>
</dbReference>
<dbReference type="CDD" id="cd05325">
    <property type="entry name" value="carb_red_sniffer_like_SDR_c"/>
    <property type="match status" value="1"/>
</dbReference>
<dbReference type="Gene3D" id="3.40.50.720">
    <property type="entry name" value="NAD(P)-binding Rossmann-like Domain"/>
    <property type="match status" value="1"/>
</dbReference>
<dbReference type="Gene3D" id="3.20.20.70">
    <property type="entry name" value="Aldolase class I"/>
    <property type="match status" value="1"/>
</dbReference>
<dbReference type="InterPro" id="IPR045247">
    <property type="entry name" value="Oye-like"/>
</dbReference>
<dbReference type="GO" id="GO:0005829">
    <property type="term" value="C:cytosol"/>
    <property type="evidence" value="ECO:0007669"/>
    <property type="project" value="UniProtKB-ARBA"/>
</dbReference>
<comment type="caution">
    <text evidence="6">The sequence shown here is derived from an EMBL/GenBank/DDBJ whole genome shotgun (WGS) entry which is preliminary data.</text>
</comment>
<proteinExistence type="inferred from homology"/>
<dbReference type="GO" id="GO:0016628">
    <property type="term" value="F:oxidoreductase activity, acting on the CH-CH group of donors, NAD or NADP as acceptor"/>
    <property type="evidence" value="ECO:0007669"/>
    <property type="project" value="UniProtKB-ARBA"/>
</dbReference>
<dbReference type="EMBL" id="MAYM02002180">
    <property type="protein sequence ID" value="RLN02604.1"/>
    <property type="molecule type" value="Genomic_DNA"/>
</dbReference>
<dbReference type="EMBL" id="MBDN02000593">
    <property type="protein sequence ID" value="RLN74196.1"/>
    <property type="molecule type" value="Genomic_DNA"/>
</dbReference>
<dbReference type="GO" id="GO:0010181">
    <property type="term" value="F:FMN binding"/>
    <property type="evidence" value="ECO:0007669"/>
    <property type="project" value="InterPro"/>
</dbReference>
<reference evidence="7 8" key="1">
    <citation type="submission" date="2018-07" db="EMBL/GenBank/DDBJ databases">
        <title>Genome sequencing of oomycete isolates from Chile give support for New Zealand origin for Phytophthora kernoviae and make available the first Nothophytophthora sp. genome.</title>
        <authorList>
            <person name="Studholme D.J."/>
            <person name="Sanfuentes E."/>
            <person name="Panda P."/>
            <person name="Hill R."/>
            <person name="Sambles C."/>
            <person name="Grant M."/>
            <person name="Williams N.M."/>
            <person name="Mcdougal R.L."/>
        </authorList>
    </citation>
    <scope>NUCLEOTIDE SEQUENCE [LARGE SCALE GENOMIC DNA]</scope>
    <source>
        <strain evidence="5">Chile2</strain>
        <strain evidence="6">Chile4</strain>
    </source>
</reference>
<evidence type="ECO:0000256" key="2">
    <source>
        <dbReference type="ARBA" id="ARBA00005979"/>
    </source>
</evidence>
<dbReference type="Proteomes" id="UP000285624">
    <property type="component" value="Unassembled WGS sequence"/>
</dbReference>
<keyword evidence="7" id="KW-1185">Reference proteome</keyword>
<dbReference type="Proteomes" id="UP000285883">
    <property type="component" value="Unassembled WGS sequence"/>
</dbReference>
<dbReference type="STRING" id="325452.A0A3R7JUY6"/>
<evidence type="ECO:0000313" key="6">
    <source>
        <dbReference type="EMBL" id="RLN74196.1"/>
    </source>
</evidence>